<reference evidence="11 12" key="2">
    <citation type="submission" date="2018-04" db="EMBL/GenBank/DDBJ databases">
        <title>Thauera lacus sp. nov., isolated from an saline lake in Inner Mongolia, China.</title>
        <authorList>
            <person name="Liang Q.-Y."/>
        </authorList>
    </citation>
    <scope>NUCLEOTIDE SEQUENCE [LARGE SCALE GENOMIC DNA]</scope>
    <source>
        <strain evidence="11 12">D20</strain>
    </source>
</reference>
<accession>A0A2T4IG48</accession>
<dbReference type="CDD" id="cd05387">
    <property type="entry name" value="BY-kinase"/>
    <property type="match status" value="1"/>
</dbReference>
<feature type="domain" description="AAA" evidence="10">
    <location>
        <begin position="121"/>
        <end position="280"/>
    </location>
</feature>
<sequence>MSLIEKAAERLEKLKQAGAVPSAEPAVAAPAPAPVAAAPAAQATAPQSAAPTPSSAPAAEAAPRPVARSVRIDLLRLAESGMVTPDQPRSPIAEEYRVIKRPLLRNAQGKGAAAVENGNLIMVSSALPGEGKSFTAINLAISIAMELDHTVLLVDADVSKPSVLQRLGLQPERGLMDVLTGQAGVADVLLRTNIEKLSILPAGMPQQRATELLASEAMNNLLEEMAQRYAERVIIFDSPPLLVTTEARELATHMGQVVLVVEAGRTTHATVRQALANIENCPIKLLVLNKAGERGSGGYYGYGYGYGYGHSGSDNERANAA</sequence>
<comment type="catalytic activity">
    <reaction evidence="8">
        <text>L-tyrosyl-[protein] + ATP = O-phospho-L-tyrosyl-[protein] + ADP + H(+)</text>
        <dbReference type="Rhea" id="RHEA:10596"/>
        <dbReference type="Rhea" id="RHEA-COMP:10136"/>
        <dbReference type="Rhea" id="RHEA-COMP:20101"/>
        <dbReference type="ChEBI" id="CHEBI:15378"/>
        <dbReference type="ChEBI" id="CHEBI:30616"/>
        <dbReference type="ChEBI" id="CHEBI:46858"/>
        <dbReference type="ChEBI" id="CHEBI:61978"/>
        <dbReference type="ChEBI" id="CHEBI:456216"/>
        <dbReference type="EC" id="2.7.10.2"/>
    </reaction>
</comment>
<dbReference type="OrthoDB" id="9808257at2"/>
<dbReference type="GO" id="GO:0004713">
    <property type="term" value="F:protein tyrosine kinase activity"/>
    <property type="evidence" value="ECO:0007669"/>
    <property type="project" value="TreeGrafter"/>
</dbReference>
<dbReference type="InterPro" id="IPR027417">
    <property type="entry name" value="P-loop_NTPase"/>
</dbReference>
<dbReference type="InterPro" id="IPR025669">
    <property type="entry name" value="AAA_dom"/>
</dbReference>
<evidence type="ECO:0000313" key="11">
    <source>
        <dbReference type="EMBL" id="PTD96754.1"/>
    </source>
</evidence>
<evidence type="ECO:0000256" key="5">
    <source>
        <dbReference type="ARBA" id="ARBA00022777"/>
    </source>
</evidence>
<dbReference type="Proteomes" id="UP000241193">
    <property type="component" value="Unassembled WGS sequence"/>
</dbReference>
<keyword evidence="6" id="KW-0067">ATP-binding</keyword>
<evidence type="ECO:0000256" key="1">
    <source>
        <dbReference type="ARBA" id="ARBA00007316"/>
    </source>
</evidence>
<dbReference type="PANTHER" id="PTHR32309">
    <property type="entry name" value="TYROSINE-PROTEIN KINASE"/>
    <property type="match status" value="1"/>
</dbReference>
<dbReference type="AlphaFoldDB" id="A0A2T4IG48"/>
<evidence type="ECO:0000256" key="9">
    <source>
        <dbReference type="SAM" id="MobiDB-lite"/>
    </source>
</evidence>
<proteinExistence type="inferred from homology"/>
<keyword evidence="3" id="KW-0808">Transferase</keyword>
<evidence type="ECO:0000256" key="6">
    <source>
        <dbReference type="ARBA" id="ARBA00022840"/>
    </source>
</evidence>
<dbReference type="EC" id="2.7.10.2" evidence="2"/>
<dbReference type="PANTHER" id="PTHR32309:SF13">
    <property type="entry name" value="FERRIC ENTEROBACTIN TRANSPORT PROTEIN FEPE"/>
    <property type="match status" value="1"/>
</dbReference>
<evidence type="ECO:0000313" key="12">
    <source>
        <dbReference type="Proteomes" id="UP000241193"/>
    </source>
</evidence>
<gene>
    <name evidence="11" type="ORF">C8261_08040</name>
</gene>
<dbReference type="SUPFAM" id="SSF52540">
    <property type="entry name" value="P-loop containing nucleoside triphosphate hydrolases"/>
    <property type="match status" value="1"/>
</dbReference>
<dbReference type="EMBL" id="PZKC01000005">
    <property type="protein sequence ID" value="PTD96754.1"/>
    <property type="molecule type" value="Genomic_DNA"/>
</dbReference>
<comment type="caution">
    <text evidence="11">The sequence shown here is derived from an EMBL/GenBank/DDBJ whole genome shotgun (WGS) entry which is preliminary data.</text>
</comment>
<dbReference type="Gene3D" id="3.40.50.300">
    <property type="entry name" value="P-loop containing nucleotide triphosphate hydrolases"/>
    <property type="match status" value="1"/>
</dbReference>
<evidence type="ECO:0000256" key="8">
    <source>
        <dbReference type="ARBA" id="ARBA00051245"/>
    </source>
</evidence>
<comment type="similarity">
    <text evidence="1">Belongs to the CpsD/CapB family.</text>
</comment>
<reference evidence="11 12" key="1">
    <citation type="submission" date="2018-03" db="EMBL/GenBank/DDBJ databases">
        <authorList>
            <person name="Keele B.F."/>
        </authorList>
    </citation>
    <scope>NUCLEOTIDE SEQUENCE [LARGE SCALE GENOMIC DNA]</scope>
    <source>
        <strain evidence="11 12">D20</strain>
    </source>
</reference>
<feature type="compositionally biased region" description="Low complexity" evidence="9">
    <location>
        <begin position="19"/>
        <end position="64"/>
    </location>
</feature>
<dbReference type="InterPro" id="IPR050445">
    <property type="entry name" value="Bact_polysacc_biosynth/exp"/>
</dbReference>
<keyword evidence="4" id="KW-0547">Nucleotide-binding</keyword>
<dbReference type="GO" id="GO:0005886">
    <property type="term" value="C:plasma membrane"/>
    <property type="evidence" value="ECO:0007669"/>
    <property type="project" value="TreeGrafter"/>
</dbReference>
<dbReference type="NCBIfam" id="TIGR03018">
    <property type="entry name" value="pepcterm_TyrKin"/>
    <property type="match status" value="1"/>
</dbReference>
<name>A0A2T4IG48_9RHOO</name>
<organism evidence="11 12">
    <name type="scientific">Pseudothauera lacus</name>
    <dbReference type="NCBI Taxonomy" id="2136175"/>
    <lineage>
        <taxon>Bacteria</taxon>
        <taxon>Pseudomonadati</taxon>
        <taxon>Pseudomonadota</taxon>
        <taxon>Betaproteobacteria</taxon>
        <taxon>Rhodocyclales</taxon>
        <taxon>Zoogloeaceae</taxon>
        <taxon>Pseudothauera</taxon>
    </lineage>
</organism>
<dbReference type="InterPro" id="IPR005702">
    <property type="entry name" value="Wzc-like_C"/>
</dbReference>
<evidence type="ECO:0000256" key="2">
    <source>
        <dbReference type="ARBA" id="ARBA00011903"/>
    </source>
</evidence>
<keyword evidence="12" id="KW-1185">Reference proteome</keyword>
<evidence type="ECO:0000256" key="4">
    <source>
        <dbReference type="ARBA" id="ARBA00022741"/>
    </source>
</evidence>
<feature type="region of interest" description="Disordered" evidence="9">
    <location>
        <begin position="16"/>
        <end position="64"/>
    </location>
</feature>
<dbReference type="Pfam" id="PF13614">
    <property type="entry name" value="AAA_31"/>
    <property type="match status" value="1"/>
</dbReference>
<keyword evidence="7" id="KW-0829">Tyrosine-protein kinase</keyword>
<evidence type="ECO:0000259" key="10">
    <source>
        <dbReference type="Pfam" id="PF13614"/>
    </source>
</evidence>
<evidence type="ECO:0000256" key="7">
    <source>
        <dbReference type="ARBA" id="ARBA00023137"/>
    </source>
</evidence>
<dbReference type="RefSeq" id="WP_107493155.1">
    <property type="nucleotide sequence ID" value="NZ_PZKC01000005.1"/>
</dbReference>
<protein>
    <recommendedName>
        <fullName evidence="2">non-specific protein-tyrosine kinase</fullName>
        <ecNumber evidence="2">2.7.10.2</ecNumber>
    </recommendedName>
</protein>
<keyword evidence="5" id="KW-0418">Kinase</keyword>
<evidence type="ECO:0000256" key="3">
    <source>
        <dbReference type="ARBA" id="ARBA00022679"/>
    </source>
</evidence>